<dbReference type="GO" id="GO:0015667">
    <property type="term" value="F:site-specific DNA-methyltransferase (cytosine-N4-specific) activity"/>
    <property type="evidence" value="ECO:0007669"/>
    <property type="project" value="UniProtKB-EC"/>
</dbReference>
<dbReference type="RefSeq" id="WP_189570747.1">
    <property type="nucleotide sequence ID" value="NZ_BMXI01000011.1"/>
</dbReference>
<dbReference type="GO" id="GO:0008170">
    <property type="term" value="F:N-methyltransferase activity"/>
    <property type="evidence" value="ECO:0007669"/>
    <property type="project" value="InterPro"/>
</dbReference>
<evidence type="ECO:0000256" key="4">
    <source>
        <dbReference type="ARBA" id="ARBA00022679"/>
    </source>
</evidence>
<evidence type="ECO:0000256" key="6">
    <source>
        <dbReference type="ARBA" id="ARBA00022747"/>
    </source>
</evidence>
<reference evidence="10" key="1">
    <citation type="journal article" date="2014" name="Int. J. Syst. Evol. Microbiol.">
        <title>Complete genome sequence of Corynebacterium casei LMG S-19264T (=DSM 44701T), isolated from a smear-ripened cheese.</title>
        <authorList>
            <consortium name="US DOE Joint Genome Institute (JGI-PGF)"/>
            <person name="Walter F."/>
            <person name="Albersmeier A."/>
            <person name="Kalinowski J."/>
            <person name="Ruckert C."/>
        </authorList>
    </citation>
    <scope>NUCLEOTIDE SEQUENCE</scope>
    <source>
        <strain evidence="10">KCTC 12988</strain>
    </source>
</reference>
<dbReference type="Proteomes" id="UP000644507">
    <property type="component" value="Unassembled WGS sequence"/>
</dbReference>
<proteinExistence type="inferred from homology"/>
<keyword evidence="3 10" id="KW-0489">Methyltransferase</keyword>
<evidence type="ECO:0000256" key="8">
    <source>
        <dbReference type="ARBA" id="ARBA00049120"/>
    </source>
</evidence>
<evidence type="ECO:0000256" key="7">
    <source>
        <dbReference type="ARBA" id="ARBA00023125"/>
    </source>
</evidence>
<comment type="catalytic activity">
    <reaction evidence="8">
        <text>a 2'-deoxycytidine in DNA + S-adenosyl-L-methionine = an N(4)-methyl-2'-deoxycytidine in DNA + S-adenosyl-L-homocysteine + H(+)</text>
        <dbReference type="Rhea" id="RHEA:16857"/>
        <dbReference type="Rhea" id="RHEA-COMP:11369"/>
        <dbReference type="Rhea" id="RHEA-COMP:13674"/>
        <dbReference type="ChEBI" id="CHEBI:15378"/>
        <dbReference type="ChEBI" id="CHEBI:57856"/>
        <dbReference type="ChEBI" id="CHEBI:59789"/>
        <dbReference type="ChEBI" id="CHEBI:85452"/>
        <dbReference type="ChEBI" id="CHEBI:137933"/>
        <dbReference type="EC" id="2.1.1.113"/>
    </reaction>
</comment>
<protein>
    <recommendedName>
        <fullName evidence="2">site-specific DNA-methyltransferase (cytosine-N(4)-specific)</fullName>
        <ecNumber evidence="2">2.1.1.113</ecNumber>
    </recommendedName>
</protein>
<evidence type="ECO:0000256" key="1">
    <source>
        <dbReference type="ARBA" id="ARBA00010203"/>
    </source>
</evidence>
<dbReference type="SUPFAM" id="SSF53335">
    <property type="entry name" value="S-adenosyl-L-methionine-dependent methyltransferases"/>
    <property type="match status" value="1"/>
</dbReference>
<evidence type="ECO:0000313" key="11">
    <source>
        <dbReference type="Proteomes" id="UP000644507"/>
    </source>
</evidence>
<dbReference type="InterPro" id="IPR017985">
    <property type="entry name" value="MeTrfase_CN4_CS"/>
</dbReference>
<keyword evidence="11" id="KW-1185">Reference proteome</keyword>
<evidence type="ECO:0000256" key="2">
    <source>
        <dbReference type="ARBA" id="ARBA00012185"/>
    </source>
</evidence>
<dbReference type="InterPro" id="IPR029063">
    <property type="entry name" value="SAM-dependent_MTases_sf"/>
</dbReference>
<evidence type="ECO:0000259" key="9">
    <source>
        <dbReference type="Pfam" id="PF01555"/>
    </source>
</evidence>
<dbReference type="GO" id="GO:0009307">
    <property type="term" value="P:DNA restriction-modification system"/>
    <property type="evidence" value="ECO:0007669"/>
    <property type="project" value="UniProtKB-KW"/>
</dbReference>
<dbReference type="AlphaFoldDB" id="A0A918TQ75"/>
<keyword evidence="5" id="KW-0949">S-adenosyl-L-methionine</keyword>
<keyword evidence="6" id="KW-0680">Restriction system</keyword>
<dbReference type="PROSITE" id="PS00093">
    <property type="entry name" value="N4_MTASE"/>
    <property type="match status" value="1"/>
</dbReference>
<dbReference type="Gene3D" id="3.40.50.150">
    <property type="entry name" value="Vaccinia Virus protein VP39"/>
    <property type="match status" value="2"/>
</dbReference>
<evidence type="ECO:0000256" key="3">
    <source>
        <dbReference type="ARBA" id="ARBA00022603"/>
    </source>
</evidence>
<dbReference type="GO" id="GO:0003677">
    <property type="term" value="F:DNA binding"/>
    <property type="evidence" value="ECO:0007669"/>
    <property type="project" value="UniProtKB-KW"/>
</dbReference>
<reference evidence="10" key="2">
    <citation type="submission" date="2020-09" db="EMBL/GenBank/DDBJ databases">
        <authorList>
            <person name="Sun Q."/>
            <person name="Kim S."/>
        </authorList>
    </citation>
    <scope>NUCLEOTIDE SEQUENCE</scope>
    <source>
        <strain evidence="10">KCTC 12988</strain>
    </source>
</reference>
<name>A0A918TQ75_9BACT</name>
<accession>A0A918TQ75</accession>
<comment type="caution">
    <text evidence="10">The sequence shown here is derived from an EMBL/GenBank/DDBJ whole genome shotgun (WGS) entry which is preliminary data.</text>
</comment>
<dbReference type="InterPro" id="IPR002941">
    <property type="entry name" value="DNA_methylase_N4/N6"/>
</dbReference>
<evidence type="ECO:0000313" key="10">
    <source>
        <dbReference type="EMBL" id="GHC58478.1"/>
    </source>
</evidence>
<dbReference type="Pfam" id="PF01555">
    <property type="entry name" value="N6_N4_Mtase"/>
    <property type="match status" value="1"/>
</dbReference>
<comment type="similarity">
    <text evidence="1">Belongs to the N(4)/N(6)-methyltransferase family. N(4) subfamily.</text>
</comment>
<dbReference type="EC" id="2.1.1.113" evidence="2"/>
<organism evidence="10 11">
    <name type="scientific">Roseibacillus persicicus</name>
    <dbReference type="NCBI Taxonomy" id="454148"/>
    <lineage>
        <taxon>Bacteria</taxon>
        <taxon>Pseudomonadati</taxon>
        <taxon>Verrucomicrobiota</taxon>
        <taxon>Verrucomicrobiia</taxon>
        <taxon>Verrucomicrobiales</taxon>
        <taxon>Verrucomicrobiaceae</taxon>
        <taxon>Roseibacillus</taxon>
    </lineage>
</organism>
<keyword evidence="7" id="KW-0238">DNA-binding</keyword>
<evidence type="ECO:0000256" key="5">
    <source>
        <dbReference type="ARBA" id="ARBA00022691"/>
    </source>
</evidence>
<keyword evidence="4" id="KW-0808">Transferase</keyword>
<dbReference type="GO" id="GO:0032259">
    <property type="term" value="P:methylation"/>
    <property type="evidence" value="ECO:0007669"/>
    <property type="project" value="UniProtKB-KW"/>
</dbReference>
<feature type="domain" description="DNA methylase N-4/N-6" evidence="9">
    <location>
        <begin position="37"/>
        <end position="106"/>
    </location>
</feature>
<gene>
    <name evidence="10" type="ORF">GCM10007100_26860</name>
</gene>
<sequence length="403" mass="44932">MNAGSLAQELEDFKEFGAKTRQLTREFSGVRVPYFVNEFWTSKQRAAHSLHEVSYRACFKPQLPRFFIERLTQIGDLVYDPFMGRGTTLLEAALLDREVAGCDINPLAPILCGPRLEPPLLEEVEARLQQIPFQGNALRTKEELNVFFHPKTLAQLRDLQDYLGGKGLLLDAVDRWIRMVATNRLTGHSSGFFSVYTLPPNQATSLAAQRRINEKRQQSPPVRDVPAIILKKSKALLKKLDRGDDALWRRGRNAQLITASAAATPTLPDSSVDLVVTSPPFLDVVDYNGDNWLRCWFNGFDAAQVPILKLSKPSAWQEAMSEVLTELARVLKPGGFIAFEVGEVRKGAILLEELVVPAGLNAGLHPELVLVNEQEFTKTANCWGVENLGKGTNTNRIVVFSKP</sequence>
<dbReference type="EMBL" id="BMXI01000011">
    <property type="protein sequence ID" value="GHC58478.1"/>
    <property type="molecule type" value="Genomic_DNA"/>
</dbReference>